<dbReference type="PANTHER" id="PTHR12200">
    <property type="entry name" value="INTERFERON-INDUCIBLE PROTEIN AIM2 FAMILY MEMBER"/>
    <property type="match status" value="1"/>
</dbReference>
<dbReference type="PANTHER" id="PTHR12200:SF28">
    <property type="entry name" value="INTEFERON-ACTIVABLE PROTEIN 208-RELATED"/>
    <property type="match status" value="1"/>
</dbReference>
<dbReference type="Pfam" id="PF02760">
    <property type="entry name" value="HIN"/>
    <property type="match status" value="1"/>
</dbReference>
<organism evidence="5 6">
    <name type="scientific">Myodes glareolus</name>
    <name type="common">Bank vole</name>
    <name type="synonym">Clethrionomys glareolus</name>
    <dbReference type="NCBI Taxonomy" id="447135"/>
    <lineage>
        <taxon>Eukaryota</taxon>
        <taxon>Metazoa</taxon>
        <taxon>Chordata</taxon>
        <taxon>Craniata</taxon>
        <taxon>Vertebrata</taxon>
        <taxon>Euteleostomi</taxon>
        <taxon>Mammalia</taxon>
        <taxon>Eutheria</taxon>
        <taxon>Euarchontoglires</taxon>
        <taxon>Glires</taxon>
        <taxon>Rodentia</taxon>
        <taxon>Myomorpha</taxon>
        <taxon>Muroidea</taxon>
        <taxon>Cricetidae</taxon>
        <taxon>Arvicolinae</taxon>
        <taxon>Myodes</taxon>
    </lineage>
</organism>
<dbReference type="GO" id="GO:0035458">
    <property type="term" value="P:cellular response to interferon-beta"/>
    <property type="evidence" value="ECO:0007669"/>
    <property type="project" value="InterPro"/>
</dbReference>
<gene>
    <name evidence="5" type="ORF">U0070_021142</name>
</gene>
<evidence type="ECO:0000313" key="6">
    <source>
        <dbReference type="Proteomes" id="UP001488838"/>
    </source>
</evidence>
<feature type="domain" description="HIN-200" evidence="4">
    <location>
        <begin position="6"/>
        <end position="192"/>
    </location>
</feature>
<dbReference type="GO" id="GO:0002218">
    <property type="term" value="P:activation of innate immune response"/>
    <property type="evidence" value="ECO:0007669"/>
    <property type="project" value="InterPro"/>
</dbReference>
<dbReference type="SUPFAM" id="SSF159141">
    <property type="entry name" value="HIN-2000 domain-like"/>
    <property type="match status" value="2"/>
</dbReference>
<dbReference type="GO" id="GO:0005829">
    <property type="term" value="C:cytosol"/>
    <property type="evidence" value="ECO:0007669"/>
    <property type="project" value="TreeGrafter"/>
</dbReference>
<evidence type="ECO:0000256" key="1">
    <source>
        <dbReference type="ARBA" id="ARBA00004123"/>
    </source>
</evidence>
<feature type="non-terminal residue" evidence="5">
    <location>
        <position position="1"/>
    </location>
</feature>
<dbReference type="InterPro" id="IPR012340">
    <property type="entry name" value="NA-bd_OB-fold"/>
</dbReference>
<sequence>SRTMEFTPKEPSEEDAYHKDPTIVVAWKTTKPFVYDMTGQKMFHATVVTETEFFRVLVFDEKLQEMFSKRKPIAFTAYFGSNGSLMIHKASSVSVVTDDSNMGISKALRKRTTQLLKFLISTHKQEKRLNLGYSDKLAPAIMDQTGETKVVVSGRLTSVNCRIDDRIRLVGFELTSNVDECFLGAVRYSYME</sequence>
<comment type="subcellular location">
    <subcellularLocation>
        <location evidence="1">Nucleus</location>
    </subcellularLocation>
</comment>
<dbReference type="Gene3D" id="2.40.50.140">
    <property type="entry name" value="Nucleic acid-binding proteins"/>
    <property type="match status" value="2"/>
</dbReference>
<evidence type="ECO:0000256" key="2">
    <source>
        <dbReference type="ARBA" id="ARBA00008647"/>
    </source>
</evidence>
<accession>A0AAW0HE34</accession>
<evidence type="ECO:0000259" key="4">
    <source>
        <dbReference type="PROSITE" id="PS50834"/>
    </source>
</evidence>
<dbReference type="Proteomes" id="UP001488838">
    <property type="component" value="Unassembled WGS sequence"/>
</dbReference>
<dbReference type="InterPro" id="IPR004021">
    <property type="entry name" value="HIN200/IF120x"/>
</dbReference>
<dbReference type="AlphaFoldDB" id="A0AAW0HE34"/>
<evidence type="ECO:0000256" key="3">
    <source>
        <dbReference type="ARBA" id="ARBA00023242"/>
    </source>
</evidence>
<keyword evidence="3" id="KW-0539">Nucleus</keyword>
<name>A0AAW0HE34_MYOGA</name>
<comment type="similarity">
    <text evidence="2">Belongs to the HIN-200 family.</text>
</comment>
<comment type="caution">
    <text evidence="5">The sequence shown here is derived from an EMBL/GenBank/DDBJ whole genome shotgun (WGS) entry which is preliminary data.</text>
</comment>
<dbReference type="GO" id="GO:0005654">
    <property type="term" value="C:nucleoplasm"/>
    <property type="evidence" value="ECO:0007669"/>
    <property type="project" value="TreeGrafter"/>
</dbReference>
<keyword evidence="6" id="KW-1185">Reference proteome</keyword>
<protein>
    <recommendedName>
        <fullName evidence="4">HIN-200 domain-containing protein</fullName>
    </recommendedName>
</protein>
<reference evidence="5 6" key="1">
    <citation type="journal article" date="2023" name="bioRxiv">
        <title>Conserved and derived expression patterns and positive selection on dental genes reveal complex evolutionary context of ever-growing rodent molars.</title>
        <authorList>
            <person name="Calamari Z.T."/>
            <person name="Song A."/>
            <person name="Cohen E."/>
            <person name="Akter M."/>
            <person name="Roy R.D."/>
            <person name="Hallikas O."/>
            <person name="Christensen M.M."/>
            <person name="Li P."/>
            <person name="Marangoni P."/>
            <person name="Jernvall J."/>
            <person name="Klein O.D."/>
        </authorList>
    </citation>
    <scope>NUCLEOTIDE SEQUENCE [LARGE SCALE GENOMIC DNA]</scope>
    <source>
        <strain evidence="5">V071</strain>
    </source>
</reference>
<dbReference type="PROSITE" id="PS50834">
    <property type="entry name" value="HIN_200"/>
    <property type="match status" value="1"/>
</dbReference>
<proteinExistence type="inferred from homology"/>
<dbReference type="EMBL" id="JBBHLL010000516">
    <property type="protein sequence ID" value="KAK7801197.1"/>
    <property type="molecule type" value="Genomic_DNA"/>
</dbReference>
<feature type="non-terminal residue" evidence="5">
    <location>
        <position position="192"/>
    </location>
</feature>
<dbReference type="InterPro" id="IPR040205">
    <property type="entry name" value="HIN-200"/>
</dbReference>
<evidence type="ECO:0000313" key="5">
    <source>
        <dbReference type="EMBL" id="KAK7801197.1"/>
    </source>
</evidence>
<dbReference type="GO" id="GO:0003690">
    <property type="term" value="F:double-stranded DNA binding"/>
    <property type="evidence" value="ECO:0007669"/>
    <property type="project" value="TreeGrafter"/>
</dbReference>